<dbReference type="SMART" id="SM00267">
    <property type="entry name" value="GGDEF"/>
    <property type="match status" value="1"/>
</dbReference>
<dbReference type="SUPFAM" id="SSF55073">
    <property type="entry name" value="Nucleotide cyclase"/>
    <property type="match status" value="1"/>
</dbReference>
<reference evidence="3" key="1">
    <citation type="submission" date="2016-10" db="EMBL/GenBank/DDBJ databases">
        <authorList>
            <person name="de Groot N.N."/>
        </authorList>
    </citation>
    <scope>NUCLEOTIDE SEQUENCE</scope>
</reference>
<dbReference type="InterPro" id="IPR043128">
    <property type="entry name" value="Rev_trsase/Diguanyl_cyclase"/>
</dbReference>
<evidence type="ECO:0000259" key="2">
    <source>
        <dbReference type="PROSITE" id="PS50887"/>
    </source>
</evidence>
<gene>
    <name evidence="3" type="ORF">MNB_SM-4-983</name>
</gene>
<keyword evidence="1" id="KW-0812">Transmembrane</keyword>
<feature type="domain" description="GGDEF" evidence="2">
    <location>
        <begin position="264"/>
        <end position="374"/>
    </location>
</feature>
<dbReference type="InterPro" id="IPR000160">
    <property type="entry name" value="GGDEF_dom"/>
</dbReference>
<dbReference type="Gene3D" id="3.30.70.270">
    <property type="match status" value="1"/>
</dbReference>
<dbReference type="AlphaFoldDB" id="A0A1W1CE02"/>
<feature type="transmembrane region" description="Helical" evidence="1">
    <location>
        <begin position="12"/>
        <end position="31"/>
    </location>
</feature>
<proteinExistence type="predicted"/>
<dbReference type="PROSITE" id="PS50887">
    <property type="entry name" value="GGDEF"/>
    <property type="match status" value="1"/>
</dbReference>
<evidence type="ECO:0000256" key="1">
    <source>
        <dbReference type="SAM" id="Phobius"/>
    </source>
</evidence>
<feature type="transmembrane region" description="Helical" evidence="1">
    <location>
        <begin position="168"/>
        <end position="187"/>
    </location>
</feature>
<dbReference type="InterPro" id="IPR029787">
    <property type="entry name" value="Nucleotide_cyclase"/>
</dbReference>
<organism evidence="3">
    <name type="scientific">hydrothermal vent metagenome</name>
    <dbReference type="NCBI Taxonomy" id="652676"/>
    <lineage>
        <taxon>unclassified sequences</taxon>
        <taxon>metagenomes</taxon>
        <taxon>ecological metagenomes</taxon>
    </lineage>
</organism>
<dbReference type="NCBIfam" id="TIGR00254">
    <property type="entry name" value="GGDEF"/>
    <property type="match status" value="1"/>
</dbReference>
<protein>
    <recommendedName>
        <fullName evidence="2">GGDEF domain-containing protein</fullName>
    </recommendedName>
</protein>
<name>A0A1W1CE02_9ZZZZ</name>
<keyword evidence="1" id="KW-1133">Transmembrane helix</keyword>
<evidence type="ECO:0000313" key="3">
    <source>
        <dbReference type="EMBL" id="SFV64090.1"/>
    </source>
</evidence>
<sequence length="374" mass="43664">MKHSIKKIFLNLNTYLFFVLLVSFLAMMLTLEQQLSFEKVNNLNKQKEIISSLTTLKKDDIELALIQFNGKSTQLHQEIDKLKSIYKYDYSDKYIFSNSQEYLSDLNKLSAYTTAFNDAAHSYYVNDKDEETRNSAQQELAIAFTNITNHINDILIKNIEYSQNKFNIIKVATIVIFVLIFLATFWYRKRLFSIYKDIEFLYQVDKNKINHEIYTLEVDAISMRMNRKTATTDNPTMIDPVTGINNNKGMINSYSNKKNLKDSNFTAVTIIEIDNFSKSKRAFSQEMTQSILKKIAYTISLHEQAIDVIARTDYNQFTLILSRASKEQAFKDVELIRQSIEELKFNIAKEILQYAKTTGTNRILQTRDMAERHM</sequence>
<accession>A0A1W1CE02</accession>
<dbReference type="EMBL" id="FPHF01000074">
    <property type="protein sequence ID" value="SFV64090.1"/>
    <property type="molecule type" value="Genomic_DNA"/>
</dbReference>
<keyword evidence="1" id="KW-0472">Membrane</keyword>
<dbReference type="Pfam" id="PF00990">
    <property type="entry name" value="GGDEF"/>
    <property type="match status" value="1"/>
</dbReference>